<dbReference type="STRING" id="1855912.LuPra_03727"/>
<name>A0A143PRQ2_LUTPR</name>
<dbReference type="Pfam" id="PF18152">
    <property type="entry name" value="DAHP_snth_FXD"/>
    <property type="match status" value="1"/>
</dbReference>
<dbReference type="Gene3D" id="3.30.70.1140">
    <property type="entry name" value="Phospho-2-dehydro-3-deoxyheptonate aldolase, domain 1"/>
    <property type="match status" value="1"/>
</dbReference>
<organism evidence="4 5">
    <name type="scientific">Luteitalea pratensis</name>
    <dbReference type="NCBI Taxonomy" id="1855912"/>
    <lineage>
        <taxon>Bacteria</taxon>
        <taxon>Pseudomonadati</taxon>
        <taxon>Acidobacteriota</taxon>
        <taxon>Vicinamibacteria</taxon>
        <taxon>Vicinamibacterales</taxon>
        <taxon>Vicinamibacteraceae</taxon>
        <taxon>Luteitalea</taxon>
    </lineage>
</organism>
<evidence type="ECO:0000259" key="2">
    <source>
        <dbReference type="Pfam" id="PF00793"/>
    </source>
</evidence>
<dbReference type="GO" id="GO:0016832">
    <property type="term" value="F:aldehyde-lyase activity"/>
    <property type="evidence" value="ECO:0007669"/>
    <property type="project" value="InterPro"/>
</dbReference>
<dbReference type="AlphaFoldDB" id="A0A143PRQ2"/>
<dbReference type="EMBL" id="CP015136">
    <property type="protein sequence ID" value="AMY10494.1"/>
    <property type="molecule type" value="Genomic_DNA"/>
</dbReference>
<reference evidence="4 5" key="1">
    <citation type="journal article" date="2016" name="Genome Announc.">
        <title>First Complete Genome Sequence of a Subdivision 6 Acidobacterium Strain.</title>
        <authorList>
            <person name="Huang S."/>
            <person name="Vieira S."/>
            <person name="Bunk B."/>
            <person name="Riedel T."/>
            <person name="Sproer C."/>
            <person name="Overmann J."/>
        </authorList>
    </citation>
    <scope>NUCLEOTIDE SEQUENCE [LARGE SCALE GENOMIC DNA]</scope>
    <source>
        <strain evidence="5">DSM 100886 HEG_-6_39</strain>
    </source>
</reference>
<dbReference type="InterPro" id="IPR006218">
    <property type="entry name" value="DAHP1/KDSA"/>
</dbReference>
<keyword evidence="1 4" id="KW-0808">Transferase</keyword>
<protein>
    <submittedName>
        <fullName evidence="4">Phospho-2-dehydro-3-deoxyheptonate aldolase</fullName>
        <ecNumber evidence="4">2.5.1.54</ecNumber>
    </submittedName>
</protein>
<dbReference type="OrthoDB" id="9780456at2"/>
<dbReference type="Pfam" id="PF00793">
    <property type="entry name" value="DAHP_synth_1"/>
    <property type="match status" value="1"/>
</dbReference>
<dbReference type="NCBIfam" id="TIGR01361">
    <property type="entry name" value="DAHP_synth_Bsub"/>
    <property type="match status" value="1"/>
</dbReference>
<sequence>MVVVMEERASEEQIQRVVAQLVQMGFDVHRSTGSLRTVIGAVGGEGKHDPRLLEVLDGVHEVMRITEPYKLASRTFRSEDTVITIGDLRIGGDEVIVMAGPCSAENEAQVLSTAAAVRRAGAKVLRGGAFKPRSSPYSFQGLGEEGLKMLRTGADAHNLKLVSEVMDANQIALMDGYVDIYQVGARNMQNFTLLRELGKVRKPVLLKRGISATIEEWLLSAEYVLAGGNTDVILCERGIRTFESYTRNTLDISAIPVVKKLSHLPIVVDPSHGTGRRDKVAPMARAAVAAGADGLLIEVHCDPDNAMSDGAQSMYPGQFERLMAELRIIAPAIGRSICQEPVARRGWGQ</sequence>
<keyword evidence="5" id="KW-1185">Reference proteome</keyword>
<dbReference type="Proteomes" id="UP000076079">
    <property type="component" value="Chromosome"/>
</dbReference>
<evidence type="ECO:0000259" key="3">
    <source>
        <dbReference type="Pfam" id="PF18152"/>
    </source>
</evidence>
<evidence type="ECO:0000313" key="5">
    <source>
        <dbReference type="Proteomes" id="UP000076079"/>
    </source>
</evidence>
<dbReference type="PANTHER" id="PTHR43018:SF2">
    <property type="entry name" value="PHOSPHO-2-DEHYDRO-3-DEOXYHEPTONATE ALDOLASE"/>
    <property type="match status" value="1"/>
</dbReference>
<dbReference type="Gene3D" id="3.20.20.70">
    <property type="entry name" value="Aldolase class I"/>
    <property type="match status" value="1"/>
</dbReference>
<dbReference type="InterPro" id="IPR006268">
    <property type="entry name" value="DAHP_syn_2"/>
</dbReference>
<dbReference type="NCBIfam" id="NF009239">
    <property type="entry name" value="PRK12595.1"/>
    <property type="match status" value="1"/>
</dbReference>
<dbReference type="KEGG" id="abac:LuPra_03727"/>
<gene>
    <name evidence="4" type="primary">aroF_1</name>
    <name evidence="4" type="ORF">LuPra_03727</name>
</gene>
<dbReference type="InterPro" id="IPR052899">
    <property type="entry name" value="Class-I_DAHP_synthase"/>
</dbReference>
<feature type="domain" description="DAHP synthase ferredoxin-like" evidence="3">
    <location>
        <begin position="1"/>
        <end position="67"/>
    </location>
</feature>
<accession>A0A143PRQ2</accession>
<dbReference type="RefSeq" id="WP_110172131.1">
    <property type="nucleotide sequence ID" value="NZ_CP015136.1"/>
</dbReference>
<proteinExistence type="predicted"/>
<reference evidence="5" key="2">
    <citation type="submission" date="2016-04" db="EMBL/GenBank/DDBJ databases">
        <title>First Complete Genome Sequence of a Subdivision 6 Acidobacterium.</title>
        <authorList>
            <person name="Huang S."/>
            <person name="Vieira S."/>
            <person name="Bunk B."/>
            <person name="Riedel T."/>
            <person name="Sproeer C."/>
            <person name="Overmann J."/>
        </authorList>
    </citation>
    <scope>NUCLEOTIDE SEQUENCE [LARGE SCALE GENOMIC DNA]</scope>
    <source>
        <strain evidence="5">DSM 100886 HEG_-6_39</strain>
    </source>
</reference>
<dbReference type="SUPFAM" id="SSF51569">
    <property type="entry name" value="Aldolase"/>
    <property type="match status" value="1"/>
</dbReference>
<dbReference type="InterPro" id="IPR041071">
    <property type="entry name" value="DAHP_snth_FXD"/>
</dbReference>
<dbReference type="EC" id="2.5.1.54" evidence="4"/>
<evidence type="ECO:0000313" key="4">
    <source>
        <dbReference type="EMBL" id="AMY10494.1"/>
    </source>
</evidence>
<evidence type="ECO:0000256" key="1">
    <source>
        <dbReference type="ARBA" id="ARBA00022679"/>
    </source>
</evidence>
<dbReference type="PATRIC" id="fig|1813736.3.peg.3935"/>
<dbReference type="GO" id="GO:0003849">
    <property type="term" value="F:3-deoxy-7-phosphoheptulonate synthase activity"/>
    <property type="evidence" value="ECO:0007669"/>
    <property type="project" value="UniProtKB-EC"/>
</dbReference>
<feature type="domain" description="DAHP synthetase I/KDSA" evidence="2">
    <location>
        <begin position="83"/>
        <end position="323"/>
    </location>
</feature>
<dbReference type="PANTHER" id="PTHR43018">
    <property type="entry name" value="PHOSPHO-2-DEHYDRO-3-DEOXYHEPTONATE ALDOLASE"/>
    <property type="match status" value="1"/>
</dbReference>
<dbReference type="InterPro" id="IPR013785">
    <property type="entry name" value="Aldolase_TIM"/>
</dbReference>
<dbReference type="NCBIfam" id="NF006421">
    <property type="entry name" value="PRK08673.1"/>
    <property type="match status" value="1"/>
</dbReference>
<dbReference type="GO" id="GO:0009073">
    <property type="term" value="P:aromatic amino acid family biosynthetic process"/>
    <property type="evidence" value="ECO:0007669"/>
    <property type="project" value="InterPro"/>
</dbReference>